<dbReference type="Gene3D" id="1.10.1130.10">
    <property type="entry name" value="Flavocytochrome C3, Chain A"/>
    <property type="match status" value="1"/>
</dbReference>
<dbReference type="PANTHER" id="PTHR35038">
    <property type="entry name" value="DISSIMILATORY SULFITE REDUCTASE SIRA"/>
    <property type="match status" value="1"/>
</dbReference>
<dbReference type="InterPro" id="IPR023155">
    <property type="entry name" value="Cyt_c-552/4"/>
</dbReference>
<reference evidence="4 5" key="1">
    <citation type="submission" date="2013-05" db="EMBL/GenBank/DDBJ databases">
        <title>Genome assembly of Chondromyces apiculatus DSM 436.</title>
        <authorList>
            <person name="Sharma G."/>
            <person name="Khatri I."/>
            <person name="Kaur C."/>
            <person name="Mayilraj S."/>
            <person name="Subramanian S."/>
        </authorList>
    </citation>
    <scope>NUCLEOTIDE SEQUENCE [LARGE SCALE GENOMIC DNA]</scope>
    <source>
        <strain evidence="4 5">DSM 436</strain>
    </source>
</reference>
<dbReference type="STRING" id="1192034.CAP_7717"/>
<feature type="domain" description="Cytochrome c-552/4" evidence="3">
    <location>
        <begin position="122"/>
        <end position="189"/>
    </location>
</feature>
<evidence type="ECO:0000259" key="3">
    <source>
        <dbReference type="Pfam" id="PF13435"/>
    </source>
</evidence>
<evidence type="ECO:0000313" key="4">
    <source>
        <dbReference type="EMBL" id="EYF07768.1"/>
    </source>
</evidence>
<evidence type="ECO:0000256" key="1">
    <source>
        <dbReference type="ARBA" id="ARBA00022729"/>
    </source>
</evidence>
<evidence type="ECO:0000313" key="5">
    <source>
        <dbReference type="Proteomes" id="UP000019678"/>
    </source>
</evidence>
<organism evidence="4 5">
    <name type="scientific">Chondromyces apiculatus DSM 436</name>
    <dbReference type="NCBI Taxonomy" id="1192034"/>
    <lineage>
        <taxon>Bacteria</taxon>
        <taxon>Pseudomonadati</taxon>
        <taxon>Myxococcota</taxon>
        <taxon>Polyangia</taxon>
        <taxon>Polyangiales</taxon>
        <taxon>Polyangiaceae</taxon>
        <taxon>Chondromyces</taxon>
    </lineage>
</organism>
<dbReference type="InterPro" id="IPR051829">
    <property type="entry name" value="Multiheme_Cytochr_ET"/>
</dbReference>
<protein>
    <recommendedName>
        <fullName evidence="3">Cytochrome c-552/4 domain-containing protein</fullName>
    </recommendedName>
</protein>
<dbReference type="EMBL" id="ASRX01000007">
    <property type="protein sequence ID" value="EYF07768.1"/>
    <property type="molecule type" value="Genomic_DNA"/>
</dbReference>
<feature type="chain" id="PRO_5001496948" description="Cytochrome c-552/4 domain-containing protein" evidence="2">
    <location>
        <begin position="20"/>
        <end position="436"/>
    </location>
</feature>
<name>A0A017TEP2_9BACT</name>
<keyword evidence="1 2" id="KW-0732">Signal</keyword>
<feature type="signal peptide" evidence="2">
    <location>
        <begin position="1"/>
        <end position="19"/>
    </location>
</feature>
<dbReference type="PANTHER" id="PTHR35038:SF8">
    <property type="entry name" value="C-TYPE POLYHEME CYTOCHROME OMCC"/>
    <property type="match status" value="1"/>
</dbReference>
<dbReference type="GO" id="GO:0016491">
    <property type="term" value="F:oxidoreductase activity"/>
    <property type="evidence" value="ECO:0007669"/>
    <property type="project" value="TreeGrafter"/>
</dbReference>
<evidence type="ECO:0000256" key="2">
    <source>
        <dbReference type="SAM" id="SignalP"/>
    </source>
</evidence>
<dbReference type="PROSITE" id="PS51257">
    <property type="entry name" value="PROKAR_LIPOPROTEIN"/>
    <property type="match status" value="1"/>
</dbReference>
<accession>A0A017TEP2</accession>
<dbReference type="OrthoDB" id="9814800at2"/>
<dbReference type="eggNOG" id="COG4885">
    <property type="taxonomic scope" value="Bacteria"/>
</dbReference>
<gene>
    <name evidence="4" type="ORF">CAP_7717</name>
</gene>
<sequence length="436" mass="44860">MRYTGQALAVVVGAFLAGACGGGAAGPAGSPADGSPAWMHRAITPQMMRSNYDAWAYVHGVAPYGPGGVGNGAVATRVGVPPALQVGMPGAGIGTVVGVEGGATMPTPARARLEAAVVVNLSCERCHADVAQEWRGSLHHAANTEPAYRRAFAIEPLPFCRSCHAPEAVPTEVESSLVGGLGVGCVTCHVTGDGAGELARNAAFGVAVLAAPWRGAGKPPDAPHGVVREARFGGAEACAGCHEFAFPTARGGGVESLMQSTITEHRASAAAGQSCASCHMPAGKTGRRSHGFVGSRDEAFVRSAVTVTARRMSATRVAVTLTPANSGHAFPTGDLFRRLSVSAEALGPDEMVMGEQERFLTRHFVLRPGQIGRRLVADDRVHGEAVVVELEVGPGGVGRTIGWQVAYQRVAHPNGVDERTATIEGEVRVASGRLPP</sequence>
<dbReference type="SUPFAM" id="SSF48695">
    <property type="entry name" value="Multiheme cytochromes"/>
    <property type="match status" value="1"/>
</dbReference>
<dbReference type="RefSeq" id="WP_156040521.1">
    <property type="nucleotide sequence ID" value="NZ_ASRX01000007.1"/>
</dbReference>
<keyword evidence="5" id="KW-1185">Reference proteome</keyword>
<dbReference type="Pfam" id="PF13435">
    <property type="entry name" value="Cytochrome_C554"/>
    <property type="match status" value="1"/>
</dbReference>
<dbReference type="Proteomes" id="UP000019678">
    <property type="component" value="Unassembled WGS sequence"/>
</dbReference>
<proteinExistence type="predicted"/>
<comment type="caution">
    <text evidence="4">The sequence shown here is derived from an EMBL/GenBank/DDBJ whole genome shotgun (WGS) entry which is preliminary data.</text>
</comment>
<dbReference type="InterPro" id="IPR036280">
    <property type="entry name" value="Multihaem_cyt_sf"/>
</dbReference>
<dbReference type="AlphaFoldDB" id="A0A017TEP2"/>